<sequence length="171" mass="19219">MGLKLNNRLIFQITTLGLIMLASNITGFGGASFIPSVTSEVVEIKEVPPSEDKKVSIERTITVEEYIGNYFSDIPVMIEIAKCESRFRQHDGNGEVLHGEANPLDRGVMQINEFYHNENSSKLGYDILTLEGNTAYARVLFEKYGVKPWKSSSKCWGRTIAYSEYKDLAIN</sequence>
<comment type="caution">
    <text evidence="1">The sequence shown here is derived from an EMBL/GenBank/DDBJ whole genome shotgun (WGS) entry which is preliminary data.</text>
</comment>
<protein>
    <recommendedName>
        <fullName evidence="3">Transglycosylase SLT domain-containing protein</fullName>
    </recommendedName>
</protein>
<evidence type="ECO:0008006" key="3">
    <source>
        <dbReference type="Google" id="ProtNLM"/>
    </source>
</evidence>
<reference evidence="1 2" key="1">
    <citation type="journal article" date="2016" name="Nat. Commun.">
        <title>Thousands of microbial genomes shed light on interconnected biogeochemical processes in an aquifer system.</title>
        <authorList>
            <person name="Anantharaman K."/>
            <person name="Brown C.T."/>
            <person name="Hug L.A."/>
            <person name="Sharon I."/>
            <person name="Castelle C.J."/>
            <person name="Probst A.J."/>
            <person name="Thomas B.C."/>
            <person name="Singh A."/>
            <person name="Wilkins M.J."/>
            <person name="Karaoz U."/>
            <person name="Brodie E.L."/>
            <person name="Williams K.H."/>
            <person name="Hubbard S.S."/>
            <person name="Banfield J.F."/>
        </authorList>
    </citation>
    <scope>NUCLEOTIDE SEQUENCE [LARGE SCALE GENOMIC DNA]</scope>
</reference>
<name>A0A1G2URM0_9BACT</name>
<accession>A0A1G2URM0</accession>
<dbReference type="Proteomes" id="UP000177276">
    <property type="component" value="Unassembled WGS sequence"/>
</dbReference>
<organism evidence="1 2">
    <name type="scientific">Candidatus Zambryskibacteria bacterium RIFCSPLOWO2_12_FULL_39_16</name>
    <dbReference type="NCBI Taxonomy" id="1802775"/>
    <lineage>
        <taxon>Bacteria</taxon>
        <taxon>Candidatus Zambryskiibacteriota</taxon>
    </lineage>
</organism>
<evidence type="ECO:0000313" key="2">
    <source>
        <dbReference type="Proteomes" id="UP000177276"/>
    </source>
</evidence>
<dbReference type="AlphaFoldDB" id="A0A1G2URM0"/>
<dbReference type="InterPro" id="IPR023346">
    <property type="entry name" value="Lysozyme-like_dom_sf"/>
</dbReference>
<evidence type="ECO:0000313" key="1">
    <source>
        <dbReference type="EMBL" id="OHB12026.1"/>
    </source>
</evidence>
<dbReference type="EMBL" id="MHWS01000018">
    <property type="protein sequence ID" value="OHB12026.1"/>
    <property type="molecule type" value="Genomic_DNA"/>
</dbReference>
<gene>
    <name evidence="1" type="ORF">A3G46_00815</name>
</gene>
<proteinExistence type="predicted"/>
<dbReference type="SUPFAM" id="SSF53955">
    <property type="entry name" value="Lysozyme-like"/>
    <property type="match status" value="1"/>
</dbReference>